<dbReference type="EMBL" id="JBHLTC010000036">
    <property type="protein sequence ID" value="MFC0627968.1"/>
    <property type="molecule type" value="Genomic_DNA"/>
</dbReference>
<sequence length="174" mass="19100">MEWAGIRSAESSAEFVPAAVANLLDEDFRTRDDAYASLDNGVVQDGRLSEAAYYVVPLLIDLLERATSDTGKDLVYDLLYEIGNGWADDVDHVTLPDGSAVPLGIACRRAVRDHVRLYLRDVTATDATVRRRVLDVLVSMNEPDRPGEIQRLLGEVATTDSLVLADIAQANRDL</sequence>
<evidence type="ECO:0000313" key="2">
    <source>
        <dbReference type="Proteomes" id="UP001589890"/>
    </source>
</evidence>
<evidence type="ECO:0000313" key="1">
    <source>
        <dbReference type="EMBL" id="MFC0627968.1"/>
    </source>
</evidence>
<comment type="caution">
    <text evidence="1">The sequence shown here is derived from an EMBL/GenBank/DDBJ whole genome shotgun (WGS) entry which is preliminary data.</text>
</comment>
<evidence type="ECO:0008006" key="3">
    <source>
        <dbReference type="Google" id="ProtNLM"/>
    </source>
</evidence>
<accession>A0ABV6QTK5</accession>
<name>A0ABV6QTK5_9ACTN</name>
<protein>
    <recommendedName>
        <fullName evidence="3">HEAT repeat domain-containing protein</fullName>
    </recommendedName>
</protein>
<gene>
    <name evidence="1" type="ORF">ACFFGN_28100</name>
</gene>
<keyword evidence="2" id="KW-1185">Reference proteome</keyword>
<dbReference type="Proteomes" id="UP001589890">
    <property type="component" value="Unassembled WGS sequence"/>
</dbReference>
<reference evidence="1 2" key="1">
    <citation type="submission" date="2024-09" db="EMBL/GenBank/DDBJ databases">
        <authorList>
            <person name="Sun Q."/>
            <person name="Mori K."/>
        </authorList>
    </citation>
    <scope>NUCLEOTIDE SEQUENCE [LARGE SCALE GENOMIC DNA]</scope>
    <source>
        <strain evidence="1 2">CGMCC 1.15906</strain>
    </source>
</reference>
<organism evidence="1 2">
    <name type="scientific">Kribbella deserti</name>
    <dbReference type="NCBI Taxonomy" id="1926257"/>
    <lineage>
        <taxon>Bacteria</taxon>
        <taxon>Bacillati</taxon>
        <taxon>Actinomycetota</taxon>
        <taxon>Actinomycetes</taxon>
        <taxon>Propionibacteriales</taxon>
        <taxon>Kribbellaceae</taxon>
        <taxon>Kribbella</taxon>
    </lineage>
</organism>
<proteinExistence type="predicted"/>